<evidence type="ECO:0000313" key="8">
    <source>
        <dbReference type="EMBL" id="RGB80602.1"/>
    </source>
</evidence>
<dbReference type="UniPathway" id="UPA00109">
    <property type="reaction ID" value="UER00182"/>
</dbReference>
<proteinExistence type="inferred from homology"/>
<comment type="catalytic activity">
    <reaction evidence="6">
        <text>beta-D-fructose 6-phosphate + diphosphate = beta-D-fructose 1,6-bisphosphate + phosphate + H(+)</text>
        <dbReference type="Rhea" id="RHEA:13613"/>
        <dbReference type="ChEBI" id="CHEBI:15378"/>
        <dbReference type="ChEBI" id="CHEBI:32966"/>
        <dbReference type="ChEBI" id="CHEBI:33019"/>
        <dbReference type="ChEBI" id="CHEBI:43474"/>
        <dbReference type="ChEBI" id="CHEBI:57634"/>
        <dbReference type="EC" id="2.7.1.90"/>
    </reaction>
</comment>
<dbReference type="Gene3D" id="3.40.50.460">
    <property type="entry name" value="Phosphofructokinase domain"/>
    <property type="match status" value="1"/>
</dbReference>
<gene>
    <name evidence="6" type="primary">pfp</name>
    <name evidence="8" type="ORF">DW070_05825</name>
</gene>
<reference evidence="8 9" key="1">
    <citation type="submission" date="2018-08" db="EMBL/GenBank/DDBJ databases">
        <title>A genome reference for cultivated species of the human gut microbiota.</title>
        <authorList>
            <person name="Zou Y."/>
            <person name="Xue W."/>
            <person name="Luo G."/>
        </authorList>
    </citation>
    <scope>NUCLEOTIDE SEQUENCE [LARGE SCALE GENOMIC DNA]</scope>
    <source>
        <strain evidence="8 9">AF45-17</strain>
    </source>
</reference>
<evidence type="ECO:0000259" key="7">
    <source>
        <dbReference type="Pfam" id="PF00365"/>
    </source>
</evidence>
<comment type="similarity">
    <text evidence="6">Belongs to the phosphofructokinase type A (PFKA) family. PPi-dependent PFK group II subfamily. Clade 'B2' sub-subfamily.</text>
</comment>
<name>A0A3E2TQ12_9FIRM</name>
<evidence type="ECO:0000256" key="6">
    <source>
        <dbReference type="HAMAP-Rule" id="MF_01978"/>
    </source>
</evidence>
<comment type="caution">
    <text evidence="8">The sequence shown here is derived from an EMBL/GenBank/DDBJ whole genome shotgun (WGS) entry which is preliminary data.</text>
</comment>
<dbReference type="InterPro" id="IPR011404">
    <property type="entry name" value="PPi-PFK"/>
</dbReference>
<dbReference type="NCBIfam" id="NF010675">
    <property type="entry name" value="PRK14072.1"/>
    <property type="match status" value="1"/>
</dbReference>
<comment type="cofactor">
    <cofactor evidence="1 6">
        <name>Mg(2+)</name>
        <dbReference type="ChEBI" id="CHEBI:18420"/>
    </cofactor>
</comment>
<sequence length="409" mass="45086">MMKNAIVAQSGGPTTAINASLAGVIKGCLESHEIDVLYGALNGVEGLMDERLVNLTDIFDHNEENLNVLKLTPAMYLGSCRRKLKDVDQDSSEYDIIINIFRKYHIHYFFYIGGNDSMDTVGKMSRYVKEHQMDVKVIGIPKTIDNDLVVTDHTPGFGSAARYVAASVLEMAHDTYIYNTKSVLIAEIMGRDAGWLTAASVLARNSYSRAPHLIYLPEHPFSKEQFIEDIKAQFKQREHIVIAVSEGLRDVDGHYISAETAAVDAFGHATLSGTGKCLEGLVAEKFGCKVRSVEINVLQRCAAHMASATDIEESWQLGLKGVALALEGKSGEMSIVCRISDEPYQVIYDGADVQQIANAEKKIPTAWINEAGNDVTEEMVRYLRPLIHGSVAVPEQDSMPHYLFLGEAL</sequence>
<evidence type="ECO:0000313" key="9">
    <source>
        <dbReference type="Proteomes" id="UP000260773"/>
    </source>
</evidence>
<feature type="site" description="Important for catalytic activity; stabilizes the transition state when the phosphoryl donor is PPi" evidence="6">
    <location>
        <position position="142"/>
    </location>
</feature>
<feature type="active site" description="Proton acceptor" evidence="6">
    <location>
        <position position="145"/>
    </location>
</feature>
<dbReference type="Pfam" id="PF00365">
    <property type="entry name" value="PFK"/>
    <property type="match status" value="1"/>
</dbReference>
<feature type="binding site" evidence="6">
    <location>
        <begin position="189"/>
        <end position="191"/>
    </location>
    <ligand>
        <name>substrate</name>
    </ligand>
</feature>
<comment type="pathway">
    <text evidence="6">Carbohydrate degradation; glycolysis; D-glyceraldehyde 3-phosphate and glycerone phosphate from D-glucose: step 3/4.</text>
</comment>
<dbReference type="PIRSF" id="PIRSF036483">
    <property type="entry name" value="PFK_XF0274"/>
    <property type="match status" value="1"/>
</dbReference>
<dbReference type="PRINTS" id="PR00476">
    <property type="entry name" value="PHFRCTKINASE"/>
</dbReference>
<keyword evidence="6" id="KW-0324">Glycolysis</keyword>
<dbReference type="InterPro" id="IPR050929">
    <property type="entry name" value="PFKA"/>
</dbReference>
<dbReference type="InterPro" id="IPR022953">
    <property type="entry name" value="ATP_PFK"/>
</dbReference>
<dbReference type="HAMAP" id="MF_01978">
    <property type="entry name" value="Phosphofructokinase_II_B2"/>
    <property type="match status" value="1"/>
</dbReference>
<dbReference type="GO" id="GO:0047334">
    <property type="term" value="F:diphosphate-fructose-6-phosphate 1-phosphotransferase activity"/>
    <property type="evidence" value="ECO:0007669"/>
    <property type="project" value="UniProtKB-EC"/>
</dbReference>
<feature type="domain" description="Phosphofructokinase" evidence="7">
    <location>
        <begin position="6"/>
        <end position="290"/>
    </location>
</feature>
<keyword evidence="2 6" id="KW-0808">Transferase</keyword>
<feature type="binding site" evidence="6">
    <location>
        <position position="115"/>
    </location>
    <ligand>
        <name>Mg(2+)</name>
        <dbReference type="ChEBI" id="CHEBI:18420"/>
        <note>catalytic</note>
    </ligand>
</feature>
<dbReference type="SUPFAM" id="SSF53784">
    <property type="entry name" value="Phosphofructokinase"/>
    <property type="match status" value="1"/>
</dbReference>
<dbReference type="EMBL" id="QVEP01000010">
    <property type="protein sequence ID" value="RGB80602.1"/>
    <property type="molecule type" value="Genomic_DNA"/>
</dbReference>
<dbReference type="AlphaFoldDB" id="A0A3E2TQ12"/>
<dbReference type="InterPro" id="IPR000023">
    <property type="entry name" value="Phosphofructokinase_dom"/>
</dbReference>
<accession>A0A3E2TQ12</accession>
<keyword evidence="6" id="KW-0963">Cytoplasm</keyword>
<protein>
    <recommendedName>
        <fullName evidence="6">Pyrophosphate--fructose 6-phosphate 1-phosphotransferase</fullName>
        <ecNumber evidence="6">2.7.1.90</ecNumber>
    </recommendedName>
    <alternativeName>
        <fullName evidence="6">6-phosphofructokinase, pyrophosphate dependent</fullName>
    </alternativeName>
    <alternativeName>
        <fullName evidence="6">PPi-dependent phosphofructokinase</fullName>
        <shortName evidence="6">PPi-PFK</shortName>
    </alternativeName>
    <alternativeName>
        <fullName evidence="6">Pyrophosphate-dependent 6-phosphofructose-1-kinase</fullName>
    </alternativeName>
</protein>
<evidence type="ECO:0000256" key="1">
    <source>
        <dbReference type="ARBA" id="ARBA00001946"/>
    </source>
</evidence>
<feature type="binding site" evidence="6">
    <location>
        <position position="246"/>
    </location>
    <ligand>
        <name>substrate</name>
    </ligand>
</feature>
<organism evidence="8 9">
    <name type="scientific">Coprococcus catus</name>
    <dbReference type="NCBI Taxonomy" id="116085"/>
    <lineage>
        <taxon>Bacteria</taxon>
        <taxon>Bacillati</taxon>
        <taxon>Bacillota</taxon>
        <taxon>Clostridia</taxon>
        <taxon>Lachnospirales</taxon>
        <taxon>Lachnospiraceae</taxon>
        <taxon>Coprococcus</taxon>
    </lineage>
</organism>
<dbReference type="Gene3D" id="3.40.50.450">
    <property type="match status" value="1"/>
</dbReference>
<feature type="site" description="Important for catalytic activity and substrate specificity; stabilizes the transition state when the phosphoryl donor is PPi; prevents ATP from binding by mimicking the alpha-phosphate group of ATP" evidence="6">
    <location>
        <position position="116"/>
    </location>
</feature>
<comment type="subunit">
    <text evidence="6">Homodimer.</text>
</comment>
<feature type="binding site" evidence="6">
    <location>
        <position position="12"/>
    </location>
    <ligand>
        <name>diphosphate</name>
        <dbReference type="ChEBI" id="CHEBI:33019"/>
    </ligand>
</feature>
<dbReference type="GO" id="GO:0005737">
    <property type="term" value="C:cytoplasm"/>
    <property type="evidence" value="ECO:0007669"/>
    <property type="project" value="UniProtKB-SubCell"/>
</dbReference>
<keyword evidence="3 6" id="KW-0479">Metal-binding</keyword>
<evidence type="ECO:0000256" key="3">
    <source>
        <dbReference type="ARBA" id="ARBA00022723"/>
    </source>
</evidence>
<comment type="function">
    <text evidence="6">Catalyzes the phosphorylation of D-fructose 6-phosphate, the first committing step of glycolysis. Uses inorganic phosphate (PPi) as phosphoryl donor instead of ATP like common ATP-dependent phosphofructokinases (ATP-PFKs), which renders the reaction reversible, and can thus function both in glycolysis and gluconeogenesis. Consistently, PPi-PFK can replace the enzymes of both the forward (ATP-PFK) and reverse (fructose-bisphosphatase (FBPase)) reactions.</text>
</comment>
<comment type="subcellular location">
    <subcellularLocation>
        <location evidence="6">Cytoplasm</location>
    </subcellularLocation>
</comment>
<dbReference type="GO" id="GO:0006002">
    <property type="term" value="P:fructose 6-phosphate metabolic process"/>
    <property type="evidence" value="ECO:0007669"/>
    <property type="project" value="InterPro"/>
</dbReference>
<comment type="activity regulation">
    <text evidence="6">Non-allosteric.</text>
</comment>
<dbReference type="GO" id="GO:0003872">
    <property type="term" value="F:6-phosphofructokinase activity"/>
    <property type="evidence" value="ECO:0007669"/>
    <property type="project" value="UniProtKB-UniRule"/>
</dbReference>
<dbReference type="InterPro" id="IPR035966">
    <property type="entry name" value="PKF_sf"/>
</dbReference>
<keyword evidence="4 6" id="KW-0418">Kinase</keyword>
<keyword evidence="5 6" id="KW-0460">Magnesium</keyword>
<dbReference type="GO" id="GO:0046872">
    <property type="term" value="F:metal ion binding"/>
    <property type="evidence" value="ECO:0007669"/>
    <property type="project" value="UniProtKB-KW"/>
</dbReference>
<feature type="binding site" evidence="6">
    <location>
        <begin position="143"/>
        <end position="145"/>
    </location>
    <ligand>
        <name>substrate</name>
    </ligand>
</feature>
<evidence type="ECO:0000256" key="5">
    <source>
        <dbReference type="ARBA" id="ARBA00022842"/>
    </source>
</evidence>
<dbReference type="RefSeq" id="WP_117527762.1">
    <property type="nucleotide sequence ID" value="NZ_JAMXUZ010000001.1"/>
</dbReference>
<evidence type="ECO:0000256" key="2">
    <source>
        <dbReference type="ARBA" id="ARBA00022679"/>
    </source>
</evidence>
<evidence type="ECO:0000256" key="4">
    <source>
        <dbReference type="ARBA" id="ARBA00022777"/>
    </source>
</evidence>
<dbReference type="PANTHER" id="PTHR45770">
    <property type="entry name" value="ATP-DEPENDENT 6-PHOSPHOFRUCTOKINASE 1"/>
    <property type="match status" value="1"/>
</dbReference>
<dbReference type="Proteomes" id="UP000260773">
    <property type="component" value="Unassembled WGS sequence"/>
</dbReference>
<dbReference type="EC" id="2.7.1.90" evidence="6"/>
<comment type="caution">
    <text evidence="6">Lacks conserved residue(s) required for the propagation of feature annotation.</text>
</comment>